<proteinExistence type="predicted"/>
<sequence length="997" mass="103744">MVTLSTVAQAPAAVYPFFARYGRILEKWVVRALATLFTVAGLLSIAGTRGLVAFAIVGGSAVGIWYGARRLPQATGALLSTLTWIGLIGSLAVAVGPVYAMVHTDFLVLYPISLLAVLAVTYVLRSPGVHRGWTVAVAHGTLMATFPLSVVWPSTTVSGTGFLAGTFGALAIVLWRDRKGTRVRPQRTGGRRWVTRMARGTAYGLISVVLFGSIAVANPIPADASPISWVSDKIGGAASGAMSDVVCSITRPDLGGQGIGTGPEGFLSNRNLGKVENRNREVPDFAKDATQFTRAATATDHSMDSYTLYEISGLRGVKWVNWQLNAEGEESCAMMPWISTMVGNLIMQGNVYILQATIALKEYAQAKNPIQGVYQNVSPVVSNLYNYFFIPMAGVMILIAAISMAVRAASAGGVRQGIQDAGLTAMVAMVAGVMYGGVAVASWAKPDGNGFYMIASLGDHIGGTLSSAIANTVFGTLDQQAQGLMCQAPQALPGAQATDSGHRFTSCVLAETLVYQPWAVGQFGKAGEEPITPPAEPNRFGNPIAREGAISRSGDEDGLPCYNNYRGCNDMRSYLLAQTGGPSIDRARADCLDGDDSFEALSSCDPTYAAAASLNKISGSDGNDPVGKSNLTPDEAAAALSAFSGSGTMPHVAKAISALFGTVIASIGIAAMSLIALWWHVMLLVAFILGPMRLVWAAFPGKSKMMKNWIDDIVYALLMATVYSVLCTLMVFMLGIMFTSSVATGFKLLWSVAVLVCMWVAMKKIEAAARPEGAAQVGAASTVQGATLGALSTAAVMSAAARRRGGSGRGKQAEGETDETASPARAQRRPNRPSPSRPNASGPGKTSPSGSGQSGSATKPGGGKAAAAAQAAEFLSRPVVQGVKRGAGRAAAATGAAVRNNPLVAGAEQLGGQVVGGVRTAGGRIVDAGRGVALRTYGGQIPSATRDRWLQQSDGNLAGAGSRARARAVRSAQTRQAHEQAMAGYREAMLGARNRND</sequence>
<feature type="region of interest" description="Disordered" evidence="1">
    <location>
        <begin position="801"/>
        <end position="865"/>
    </location>
</feature>
<gene>
    <name evidence="3" type="ORF">CHR55_29725</name>
</gene>
<feature type="transmembrane region" description="Helical" evidence="2">
    <location>
        <begin position="28"/>
        <end position="45"/>
    </location>
</feature>
<feature type="transmembrane region" description="Helical" evidence="2">
    <location>
        <begin position="421"/>
        <end position="444"/>
    </location>
</feature>
<feature type="transmembrane region" description="Helical" evidence="2">
    <location>
        <begin position="681"/>
        <end position="701"/>
    </location>
</feature>
<dbReference type="Proteomes" id="UP000230886">
    <property type="component" value="Unassembled WGS sequence"/>
</dbReference>
<feature type="transmembrane region" description="Helical" evidence="2">
    <location>
        <begin position="197"/>
        <end position="217"/>
    </location>
</feature>
<keyword evidence="2" id="KW-0812">Transmembrane</keyword>
<keyword evidence="2" id="KW-1133">Transmembrane helix</keyword>
<feature type="transmembrane region" description="Helical" evidence="2">
    <location>
        <begin position="51"/>
        <end position="68"/>
    </location>
</feature>
<protein>
    <submittedName>
        <fullName evidence="3">Uncharacterized protein</fullName>
    </submittedName>
</protein>
<feature type="transmembrane region" description="Helical" evidence="2">
    <location>
        <begin position="713"/>
        <end position="738"/>
    </location>
</feature>
<feature type="transmembrane region" description="Helical" evidence="2">
    <location>
        <begin position="655"/>
        <end position="675"/>
    </location>
</feature>
<feature type="transmembrane region" description="Helical" evidence="2">
    <location>
        <begin position="158"/>
        <end position="176"/>
    </location>
</feature>
<comment type="caution">
    <text evidence="3">The sequence shown here is derived from an EMBL/GenBank/DDBJ whole genome shotgun (WGS) entry which is preliminary data.</text>
</comment>
<feature type="transmembrane region" description="Helical" evidence="2">
    <location>
        <begin position="384"/>
        <end position="409"/>
    </location>
</feature>
<feature type="transmembrane region" description="Helical" evidence="2">
    <location>
        <begin position="77"/>
        <end position="100"/>
    </location>
</feature>
<dbReference type="EMBL" id="NOVD01000048">
    <property type="protein sequence ID" value="PCK23628.1"/>
    <property type="molecule type" value="Genomic_DNA"/>
</dbReference>
<evidence type="ECO:0000313" key="3">
    <source>
        <dbReference type="EMBL" id="PCK23628.1"/>
    </source>
</evidence>
<name>A0A2A5J215_RHOSG</name>
<evidence type="ECO:0000313" key="4">
    <source>
        <dbReference type="Proteomes" id="UP000230886"/>
    </source>
</evidence>
<feature type="compositionally biased region" description="Low complexity" evidence="1">
    <location>
        <begin position="837"/>
        <end position="856"/>
    </location>
</feature>
<evidence type="ECO:0000256" key="2">
    <source>
        <dbReference type="SAM" id="Phobius"/>
    </source>
</evidence>
<feature type="transmembrane region" description="Helical" evidence="2">
    <location>
        <begin position="744"/>
        <end position="762"/>
    </location>
</feature>
<evidence type="ECO:0000256" key="1">
    <source>
        <dbReference type="SAM" id="MobiDB-lite"/>
    </source>
</evidence>
<reference evidence="3 4" key="1">
    <citation type="submission" date="2017-07" db="EMBL/GenBank/DDBJ databases">
        <title>Draft sequence of Rhodococcus enclensis 23b-28.</title>
        <authorList>
            <person name="Besaury L."/>
            <person name="Sancelme M."/>
            <person name="Amato P."/>
            <person name="Lallement A."/>
            <person name="Delort A.-M."/>
        </authorList>
    </citation>
    <scope>NUCLEOTIDE SEQUENCE [LARGE SCALE GENOMIC DNA]</scope>
    <source>
        <strain evidence="3 4">23b-28</strain>
    </source>
</reference>
<keyword evidence="2" id="KW-0472">Membrane</keyword>
<accession>A0A2A5J215</accession>
<organism evidence="3 4">
    <name type="scientific">Rhodococcus qingshengii</name>
    <dbReference type="NCBI Taxonomy" id="334542"/>
    <lineage>
        <taxon>Bacteria</taxon>
        <taxon>Bacillati</taxon>
        <taxon>Actinomycetota</taxon>
        <taxon>Actinomycetes</taxon>
        <taxon>Mycobacteriales</taxon>
        <taxon>Nocardiaceae</taxon>
        <taxon>Rhodococcus</taxon>
        <taxon>Rhodococcus erythropolis group</taxon>
    </lineage>
</organism>
<dbReference type="RefSeq" id="WP_099698683.1">
    <property type="nucleotide sequence ID" value="NZ_NOVD01000048.1"/>
</dbReference>
<dbReference type="AlphaFoldDB" id="A0A2A5J215"/>
<feature type="transmembrane region" description="Helical" evidence="2">
    <location>
        <begin position="106"/>
        <end position="124"/>
    </location>
</feature>